<reference evidence="4 5" key="1">
    <citation type="journal article" date="2015" name="Genome Biol. Evol.">
        <title>Comparative Genomics of a Bacterivorous Green Alga Reveals Evolutionary Causalities and Consequences of Phago-Mixotrophic Mode of Nutrition.</title>
        <authorList>
            <person name="Burns J.A."/>
            <person name="Paasch A."/>
            <person name="Narechania A."/>
            <person name="Kim E."/>
        </authorList>
    </citation>
    <scope>NUCLEOTIDE SEQUENCE [LARGE SCALE GENOMIC DNA]</scope>
    <source>
        <strain evidence="4 5">PLY_AMNH</strain>
    </source>
</reference>
<dbReference type="PANTHER" id="PTHR47199:SF2">
    <property type="entry name" value="PHOTOSYSTEM II STABILITY_ASSEMBLY FACTOR HCF136, CHLOROPLASTIC"/>
    <property type="match status" value="1"/>
</dbReference>
<dbReference type="Gene3D" id="2.130.10.10">
    <property type="entry name" value="YVTN repeat-like/Quinoprotein amine dehydrogenase"/>
    <property type="match status" value="2"/>
</dbReference>
<accession>A0AAE0FDI8</accession>
<sequence length="324" mass="34232">MAPLVTSQNWIYQPSATSNRLNDVSFANSSTGWAVGVANTVIRTDDGALSWYQQQTGLPNNLTWTTVSFASARVGWIASLEGHIAKSGDGGSTWALQQGGSSSDPLMQLLALSEATALAVGYNGTVLRTDDGGVNWRDLAKPTTHNLHGLAFPSADDGWVVGEHGTIFRTLDGGQNWTLQLSDIRFTGALLAVDMATLPGGFFYGWAAGTGGVVLHTLDGSTWFSQGGCGNASHTHYDLVTYGPATYIVGQVGICYIMDGGSIFTIEEAPNSTEALFGAGWLDAPGNDLIAVGDSGQILTYMYVSSPPYSPEPLSWDHSSIAPW</sequence>
<dbReference type="PANTHER" id="PTHR47199">
    <property type="entry name" value="PHOTOSYSTEM II STABILITY/ASSEMBLY FACTOR HCF136, CHLOROPLASTIC"/>
    <property type="match status" value="1"/>
</dbReference>
<dbReference type="SUPFAM" id="SSF110296">
    <property type="entry name" value="Oligoxyloglucan reducing end-specific cellobiohydrolase"/>
    <property type="match status" value="1"/>
</dbReference>
<dbReference type="InterPro" id="IPR028203">
    <property type="entry name" value="PSII_CF48-like_dom"/>
</dbReference>
<keyword evidence="2" id="KW-0604">Photosystem II</keyword>
<keyword evidence="5" id="KW-1185">Reference proteome</keyword>
<evidence type="ECO:0000256" key="1">
    <source>
        <dbReference type="ARBA" id="ARBA00022531"/>
    </source>
</evidence>
<protein>
    <recommendedName>
        <fullName evidence="3">Photosynthesis system II assembly factor Ycf48/Hcf136-like domain-containing protein</fullName>
    </recommendedName>
</protein>
<dbReference type="GO" id="GO:0009523">
    <property type="term" value="C:photosystem II"/>
    <property type="evidence" value="ECO:0007669"/>
    <property type="project" value="UniProtKB-KW"/>
</dbReference>
<dbReference type="Proteomes" id="UP001190700">
    <property type="component" value="Unassembled WGS sequence"/>
</dbReference>
<evidence type="ECO:0000256" key="2">
    <source>
        <dbReference type="ARBA" id="ARBA00023276"/>
    </source>
</evidence>
<dbReference type="Pfam" id="PF14870">
    <property type="entry name" value="PSII_BNR"/>
    <property type="match status" value="1"/>
</dbReference>
<feature type="domain" description="Photosynthesis system II assembly factor Ycf48/Hcf136-like" evidence="3">
    <location>
        <begin position="5"/>
        <end position="140"/>
    </location>
</feature>
<feature type="non-terminal residue" evidence="4">
    <location>
        <position position="324"/>
    </location>
</feature>
<evidence type="ECO:0000313" key="4">
    <source>
        <dbReference type="EMBL" id="KAK3257739.1"/>
    </source>
</evidence>
<organism evidence="4 5">
    <name type="scientific">Cymbomonas tetramitiformis</name>
    <dbReference type="NCBI Taxonomy" id="36881"/>
    <lineage>
        <taxon>Eukaryota</taxon>
        <taxon>Viridiplantae</taxon>
        <taxon>Chlorophyta</taxon>
        <taxon>Pyramimonadophyceae</taxon>
        <taxon>Pyramimonadales</taxon>
        <taxon>Pyramimonadaceae</taxon>
        <taxon>Cymbomonas</taxon>
    </lineage>
</organism>
<dbReference type="EMBL" id="LGRX02020167">
    <property type="protein sequence ID" value="KAK3257739.1"/>
    <property type="molecule type" value="Genomic_DNA"/>
</dbReference>
<keyword evidence="1" id="KW-0602">Photosynthesis</keyword>
<proteinExistence type="predicted"/>
<dbReference type="AlphaFoldDB" id="A0AAE0FDI8"/>
<comment type="caution">
    <text evidence="4">The sequence shown here is derived from an EMBL/GenBank/DDBJ whole genome shotgun (WGS) entry which is preliminary data.</text>
</comment>
<gene>
    <name evidence="4" type="ORF">CYMTET_33180</name>
</gene>
<name>A0AAE0FDI8_9CHLO</name>
<dbReference type="GO" id="GO:0015979">
    <property type="term" value="P:photosynthesis"/>
    <property type="evidence" value="ECO:0007669"/>
    <property type="project" value="UniProtKB-KW"/>
</dbReference>
<evidence type="ECO:0000313" key="5">
    <source>
        <dbReference type="Proteomes" id="UP001190700"/>
    </source>
</evidence>
<evidence type="ECO:0000259" key="3">
    <source>
        <dbReference type="Pfam" id="PF14870"/>
    </source>
</evidence>
<dbReference type="InterPro" id="IPR015943">
    <property type="entry name" value="WD40/YVTN_repeat-like_dom_sf"/>
</dbReference>